<name>A0A1N6HD15_9GAMM</name>
<feature type="transmembrane region" description="Helical" evidence="3">
    <location>
        <begin position="12"/>
        <end position="28"/>
    </location>
</feature>
<dbReference type="PROSITE" id="PS50293">
    <property type="entry name" value="TPR_REGION"/>
    <property type="match status" value="1"/>
</dbReference>
<dbReference type="PANTHER" id="PTHR22550">
    <property type="entry name" value="SPORE GERMINATION PROTEIN"/>
    <property type="match status" value="1"/>
</dbReference>
<dbReference type="OrthoDB" id="9807628at2"/>
<dbReference type="Proteomes" id="UP000198461">
    <property type="component" value="Unassembled WGS sequence"/>
</dbReference>
<dbReference type="PROSITE" id="PS50005">
    <property type="entry name" value="TPR"/>
    <property type="match status" value="1"/>
</dbReference>
<dbReference type="PANTHER" id="PTHR22550:SF14">
    <property type="entry name" value="VWFA DOMAIN-CONTAINING PROTEIN"/>
    <property type="match status" value="1"/>
</dbReference>
<dbReference type="STRING" id="364032.SAMN05443662_1657"/>
<feature type="compositionally biased region" description="Low complexity" evidence="2">
    <location>
        <begin position="523"/>
        <end position="538"/>
    </location>
</feature>
<evidence type="ECO:0000259" key="4">
    <source>
        <dbReference type="Pfam" id="PF13519"/>
    </source>
</evidence>
<feature type="repeat" description="TPR" evidence="1">
    <location>
        <begin position="412"/>
        <end position="445"/>
    </location>
</feature>
<accession>A0A1N6HD15</accession>
<organism evidence="5 6">
    <name type="scientific">Sulfurivirga caldicuralii</name>
    <dbReference type="NCBI Taxonomy" id="364032"/>
    <lineage>
        <taxon>Bacteria</taxon>
        <taxon>Pseudomonadati</taxon>
        <taxon>Pseudomonadota</taxon>
        <taxon>Gammaproteobacteria</taxon>
        <taxon>Thiotrichales</taxon>
        <taxon>Piscirickettsiaceae</taxon>
        <taxon>Sulfurivirga</taxon>
    </lineage>
</organism>
<dbReference type="Pfam" id="PF00515">
    <property type="entry name" value="TPR_1"/>
    <property type="match status" value="1"/>
</dbReference>
<dbReference type="SMART" id="SM00028">
    <property type="entry name" value="TPR"/>
    <property type="match status" value="1"/>
</dbReference>
<evidence type="ECO:0000256" key="3">
    <source>
        <dbReference type="SAM" id="Phobius"/>
    </source>
</evidence>
<feature type="region of interest" description="Disordered" evidence="2">
    <location>
        <begin position="462"/>
        <end position="580"/>
    </location>
</feature>
<dbReference type="SUPFAM" id="SSF48452">
    <property type="entry name" value="TPR-like"/>
    <property type="match status" value="1"/>
</dbReference>
<keyword evidence="6" id="KW-1185">Reference proteome</keyword>
<feature type="compositionally biased region" description="Basic and acidic residues" evidence="2">
    <location>
        <begin position="563"/>
        <end position="577"/>
    </location>
</feature>
<dbReference type="EMBL" id="FSRE01000004">
    <property type="protein sequence ID" value="SIO17559.1"/>
    <property type="molecule type" value="Genomic_DNA"/>
</dbReference>
<keyword evidence="3" id="KW-0812">Transmembrane</keyword>
<evidence type="ECO:0000313" key="5">
    <source>
        <dbReference type="EMBL" id="SIO17559.1"/>
    </source>
</evidence>
<reference evidence="6" key="1">
    <citation type="submission" date="2016-11" db="EMBL/GenBank/DDBJ databases">
        <authorList>
            <person name="Varghese N."/>
            <person name="Submissions S."/>
        </authorList>
    </citation>
    <scope>NUCLEOTIDE SEQUENCE [LARGE SCALE GENOMIC DNA]</scope>
    <source>
        <strain evidence="6">DSM 17737</strain>
    </source>
</reference>
<dbReference type="SUPFAM" id="SSF53300">
    <property type="entry name" value="vWA-like"/>
    <property type="match status" value="1"/>
</dbReference>
<evidence type="ECO:0000313" key="6">
    <source>
        <dbReference type="Proteomes" id="UP000198461"/>
    </source>
</evidence>
<sequence>MSWDSLHFLRPLWLIALLPSLLLWWGLLRRQHPLGRWAAVIEERILRLLQLETGTPPQRWPLHGLLVLWTLAVLALSGPTVSQVSVPAHKTRTGTVIVFDLSLSMLAQDVPPSRLVRARYKLLDLLERTPQQKYALVVYAGSAHVMLPISDDTATLHNLVPSLSPTLMPRLGSRPDLAMEQADALLRGAQIERGHIIWITDDLDREQALRNFFKSHDYSLAILAVGTPEGAPIPLPNGQMLKDRDGKLVIARLPWARLQAFAREVNAVLTPLTLDDSDIERIRPPFAVGKAQDAAETVRQWQDLGPWLVLLVALGSALLFRRGWVFVLLTALPVLHPLPVFAQADNDRRETSRSDWRDIFRTPDQQAYQQWQLKHYDLACDLFENPRWKAAACYRAGRLKDAQRALRNPKSAEDFYNLGNILARQHRYAEALRQYEKALSLRPDFGDAKANAELMRRLLRQQQAPQSQTNGNTPSAQQSNPNTPQQKPEKRPPPPQNRPQPAKKPAQTPSPQAAKKPPEKKSGTPPAGGQKAPAQPGTRSTRKANQDGSPDKAVTVPANPSAKKADNSKQLDTRKIEPWLQQVPDEPGLYFQRKFEYQLQQKGLQQEEDKAW</sequence>
<evidence type="ECO:0000256" key="2">
    <source>
        <dbReference type="SAM" id="MobiDB-lite"/>
    </source>
</evidence>
<proteinExistence type="predicted"/>
<keyword evidence="3" id="KW-0472">Membrane</keyword>
<dbReference type="InterPro" id="IPR011990">
    <property type="entry name" value="TPR-like_helical_dom_sf"/>
</dbReference>
<dbReference type="InterPro" id="IPR050768">
    <property type="entry name" value="UPF0353/GerABKA_families"/>
</dbReference>
<evidence type="ECO:0000256" key="1">
    <source>
        <dbReference type="PROSITE-ProRule" id="PRU00339"/>
    </source>
</evidence>
<keyword evidence="3" id="KW-1133">Transmembrane helix</keyword>
<dbReference type="Gene3D" id="1.25.40.10">
    <property type="entry name" value="Tetratricopeptide repeat domain"/>
    <property type="match status" value="1"/>
</dbReference>
<feature type="domain" description="VWFA" evidence="4">
    <location>
        <begin position="95"/>
        <end position="201"/>
    </location>
</feature>
<dbReference type="RefSeq" id="WP_074201927.1">
    <property type="nucleotide sequence ID" value="NZ_FSRE01000004.1"/>
</dbReference>
<gene>
    <name evidence="5" type="ORF">SAMN05443662_1657</name>
</gene>
<feature type="compositionally biased region" description="Polar residues" evidence="2">
    <location>
        <begin position="462"/>
        <end position="483"/>
    </location>
</feature>
<protein>
    <submittedName>
        <fullName evidence="5">Ca-activated chloride channel family protein</fullName>
    </submittedName>
</protein>
<dbReference type="Gene3D" id="3.40.50.410">
    <property type="entry name" value="von Willebrand factor, type A domain"/>
    <property type="match status" value="1"/>
</dbReference>
<dbReference type="InterPro" id="IPR002035">
    <property type="entry name" value="VWF_A"/>
</dbReference>
<keyword evidence="1" id="KW-0802">TPR repeat</keyword>
<dbReference type="InterPro" id="IPR036465">
    <property type="entry name" value="vWFA_dom_sf"/>
</dbReference>
<dbReference type="Pfam" id="PF13519">
    <property type="entry name" value="VWA_2"/>
    <property type="match status" value="1"/>
</dbReference>
<dbReference type="AlphaFoldDB" id="A0A1N6HD15"/>
<dbReference type="InterPro" id="IPR019734">
    <property type="entry name" value="TPR_rpt"/>
</dbReference>